<dbReference type="EMBL" id="JAGKQM010000006">
    <property type="protein sequence ID" value="KAH0920855.1"/>
    <property type="molecule type" value="Genomic_DNA"/>
</dbReference>
<dbReference type="Proteomes" id="UP000824890">
    <property type="component" value="Unassembled WGS sequence"/>
</dbReference>
<protein>
    <recommendedName>
        <fullName evidence="1">F-box protein At3g26010-like beta-propeller domain-containing protein</fullName>
    </recommendedName>
</protein>
<gene>
    <name evidence="2" type="ORF">HID58_020873</name>
</gene>
<dbReference type="PANTHER" id="PTHR35546">
    <property type="entry name" value="F-BOX PROTEIN INTERACTION DOMAIN PROTEIN-RELATED"/>
    <property type="match status" value="1"/>
</dbReference>
<reference evidence="2 3" key="1">
    <citation type="submission" date="2021-05" db="EMBL/GenBank/DDBJ databases">
        <title>Genome Assembly of Synthetic Allotetraploid Brassica napus Reveals Homoeologous Exchanges between Subgenomes.</title>
        <authorList>
            <person name="Davis J.T."/>
        </authorList>
    </citation>
    <scope>NUCLEOTIDE SEQUENCE [LARGE SCALE GENOMIC DNA]</scope>
    <source>
        <strain evidence="3">cv. Da-Ae</strain>
        <tissue evidence="2">Seedling</tissue>
    </source>
</reference>
<feature type="domain" description="F-box protein At3g26010-like beta-propeller" evidence="1">
    <location>
        <begin position="55"/>
        <end position="155"/>
    </location>
</feature>
<dbReference type="InterPro" id="IPR056592">
    <property type="entry name" value="Beta-prop_At3g26010-like"/>
</dbReference>
<proteinExistence type="predicted"/>
<sequence>MIGFDRPLSLNGMLYMWEKRLDDDTSHGVLVSYDFYGEEDDDQCRVIPLPVPSYSKLKVWKLKSNNNSDGELWQLTREEIYMASDVDCFPLGMNPFDTDLVYLWSRQHSCVVSGNLRTQKFNVRKEKETWSDGEGCWRVNTSACKEYMDANHDPAANGEWNPNPNGDAKKKIIPRVSNRADHREVTFEKHREIQIYLQTMEITHRIVLLPQPLRLSPPKLILLLVVSNVPNQNPITEAIGFHGDLPKSLASYLIPFQLYPNHSTLDYYYIASSNGLVWIEVCFGLDENRNIEAKSFVGNPLTQEWVEIHQPQDPSTIPTSIVTRVVNGVVLSFKLINTTYEVNDTNDVRSMHVYSAETGAWSFKRIRSPVPLQRAGFNEPLILNGTVYVWDKRVNDDDTSPGVLVAYDFFAQEDDDLLKVWKLKSDDSDGGWWRLTREEIDMASVGFDVDCFPLGVNPFDNGLVYLWSRQHSCVVSGNLRTREFTLRQETETWSDGEGKWSINTYDSKKYMEEVYELNTALVITLSQFLPPQWMDPFILYIFQRQIEI</sequence>
<dbReference type="Pfam" id="PF24750">
    <property type="entry name" value="b-prop_At3g26010-like"/>
    <property type="match status" value="3"/>
</dbReference>
<organism evidence="2 3">
    <name type="scientific">Brassica napus</name>
    <name type="common">Rape</name>
    <dbReference type="NCBI Taxonomy" id="3708"/>
    <lineage>
        <taxon>Eukaryota</taxon>
        <taxon>Viridiplantae</taxon>
        <taxon>Streptophyta</taxon>
        <taxon>Embryophyta</taxon>
        <taxon>Tracheophyta</taxon>
        <taxon>Spermatophyta</taxon>
        <taxon>Magnoliopsida</taxon>
        <taxon>eudicotyledons</taxon>
        <taxon>Gunneridae</taxon>
        <taxon>Pentapetalae</taxon>
        <taxon>rosids</taxon>
        <taxon>malvids</taxon>
        <taxon>Brassicales</taxon>
        <taxon>Brassicaceae</taxon>
        <taxon>Brassiceae</taxon>
        <taxon>Brassica</taxon>
    </lineage>
</organism>
<feature type="domain" description="F-box protein At3g26010-like beta-propeller" evidence="1">
    <location>
        <begin position="236"/>
        <end position="415"/>
    </location>
</feature>
<dbReference type="PANTHER" id="PTHR35546:SF25">
    <property type="entry name" value="F-BOX DOMAIN-CONTAINING PROTEIN"/>
    <property type="match status" value="1"/>
</dbReference>
<feature type="domain" description="F-box protein At3g26010-like beta-propeller" evidence="1">
    <location>
        <begin position="4"/>
        <end position="53"/>
    </location>
</feature>
<dbReference type="InterPro" id="IPR055290">
    <property type="entry name" value="At3g26010-like"/>
</dbReference>
<evidence type="ECO:0000313" key="3">
    <source>
        <dbReference type="Proteomes" id="UP000824890"/>
    </source>
</evidence>
<keyword evidence="3" id="KW-1185">Reference proteome</keyword>
<evidence type="ECO:0000313" key="2">
    <source>
        <dbReference type="EMBL" id="KAH0920855.1"/>
    </source>
</evidence>
<accession>A0ABQ8CUT0</accession>
<name>A0ABQ8CUT0_BRANA</name>
<comment type="caution">
    <text evidence="2">The sequence shown here is derived from an EMBL/GenBank/DDBJ whole genome shotgun (WGS) entry which is preliminary data.</text>
</comment>
<evidence type="ECO:0000259" key="1">
    <source>
        <dbReference type="Pfam" id="PF24750"/>
    </source>
</evidence>